<keyword evidence="1" id="KW-0732">Signal</keyword>
<dbReference type="PROSITE" id="PS51257">
    <property type="entry name" value="PROKAR_LIPOPROTEIN"/>
    <property type="match status" value="1"/>
</dbReference>
<reference evidence="2 4" key="1">
    <citation type="submission" date="2020-06" db="EMBL/GenBank/DDBJ databases">
        <title>Anoxygenic phototrophic Chloroflexota member uses a Type I reaction center.</title>
        <authorList>
            <person name="Tsuji J.M."/>
            <person name="Shaw N.A."/>
            <person name="Nagashima S."/>
            <person name="Venkiteswaran J."/>
            <person name="Schiff S.L."/>
            <person name="Hanada S."/>
            <person name="Tank M."/>
            <person name="Neufeld J.D."/>
        </authorList>
    </citation>
    <scope>NUCLEOTIDE SEQUENCE [LARGE SCALE GENOMIC DNA]</scope>
    <source>
        <strain evidence="2">L227-S17</strain>
    </source>
</reference>
<dbReference type="RefSeq" id="WP_341472089.1">
    <property type="nucleotide sequence ID" value="NZ_CP128401.1"/>
</dbReference>
<feature type="chain" id="PRO_5035786189" description="Lipoprotein" evidence="1">
    <location>
        <begin position="28"/>
        <end position="488"/>
    </location>
</feature>
<evidence type="ECO:0000313" key="5">
    <source>
        <dbReference type="Proteomes" id="UP001431572"/>
    </source>
</evidence>
<organism evidence="2 4">
    <name type="scientific">Candidatus Chlorohelix allophototropha</name>
    <dbReference type="NCBI Taxonomy" id="3003348"/>
    <lineage>
        <taxon>Bacteria</taxon>
        <taxon>Bacillati</taxon>
        <taxon>Chloroflexota</taxon>
        <taxon>Chloroflexia</taxon>
        <taxon>Candidatus Chloroheliales</taxon>
        <taxon>Candidatus Chloroheliaceae</taxon>
        <taxon>Candidatus Chlorohelix</taxon>
    </lineage>
</organism>
<protein>
    <recommendedName>
        <fullName evidence="6">Lipoprotein</fullName>
    </recommendedName>
</protein>
<evidence type="ECO:0000313" key="3">
    <source>
        <dbReference type="EMBL" id="WJW70213.1"/>
    </source>
</evidence>
<dbReference type="Proteomes" id="UP000521676">
    <property type="component" value="Unassembled WGS sequence"/>
</dbReference>
<accession>A0A8T7M3Z8</accession>
<evidence type="ECO:0000256" key="1">
    <source>
        <dbReference type="SAM" id="SignalP"/>
    </source>
</evidence>
<gene>
    <name evidence="2" type="ORF">HXX08_13075</name>
    <name evidence="3" type="ORF">OZ401_004730</name>
</gene>
<feature type="signal peptide" evidence="1">
    <location>
        <begin position="1"/>
        <end position="27"/>
    </location>
</feature>
<dbReference type="AlphaFoldDB" id="A0A8T7M3Z8"/>
<evidence type="ECO:0000313" key="2">
    <source>
        <dbReference type="EMBL" id="NWJ46802.1"/>
    </source>
</evidence>
<evidence type="ECO:0000313" key="4">
    <source>
        <dbReference type="Proteomes" id="UP000521676"/>
    </source>
</evidence>
<name>A0A8T7M3Z8_9CHLR</name>
<proteinExistence type="predicted"/>
<geneLocation type="plasmid" evidence="3 5">
    <name>unnamed1</name>
</geneLocation>
<dbReference type="EMBL" id="CP128401">
    <property type="protein sequence ID" value="WJW70213.1"/>
    <property type="molecule type" value="Genomic_DNA"/>
</dbReference>
<keyword evidence="3" id="KW-0614">Plasmid</keyword>
<dbReference type="Proteomes" id="UP001431572">
    <property type="component" value="Plasmid unnamed1"/>
</dbReference>
<keyword evidence="5" id="KW-1185">Reference proteome</keyword>
<sequence length="488" mass="53825">MTTVKAAFNRLSSILLLLIILSISLVACGESASPTADQISTTNTVSGITSTPVSVANTTTAFTTNTTTATGSIIPTTTKAPIVYITIPVSNDARQSLEKVADDAVKVRGLNFTAKITTNFMTPDAIGKYAEDSLKRELTLQEISDYEKSLLVFGFTKPGFDYVKSYTALLEGNVAGFYDYEIKKLFVNVADPNKGASPLTRWIAEHELTHALQDQNFGIEKVRPQRIPTDKNWSDDKDLAVLSLIEGDAVQSQFLWTLGKYLSQQEITQLVKDSQDAANKASQVVNQMPPILLVSQTFPYEEGWTFVQNLYKQGGWDAVNKAWTEYPPVSSSQILNFDKYKNRVEPIKVDLSDLTPVLGAGWRSVDLNTMGEYTTRVWLKGQVSNDEATKAASGWAGDRYQVLEKDGNLGYVWRSKWDNDAEAKQFFDSALRYITPTYNLQGAGGNGTKRVWQNAEQDVQLIQKGTEVLVLVMPKGDAAAKIISTLGF</sequence>
<reference evidence="3" key="2">
    <citation type="journal article" date="2024" name="Nature">
        <title>Anoxygenic phototroph of the Chloroflexota uses a type I reaction centre.</title>
        <authorList>
            <person name="Tsuji J.M."/>
            <person name="Shaw N.A."/>
            <person name="Nagashima S."/>
            <person name="Venkiteswaran J.J."/>
            <person name="Schiff S.L."/>
            <person name="Watanabe T."/>
            <person name="Fukui M."/>
            <person name="Hanada S."/>
            <person name="Tank M."/>
            <person name="Neufeld J.D."/>
        </authorList>
    </citation>
    <scope>NUCLEOTIDE SEQUENCE</scope>
    <source>
        <strain evidence="3">L227-S17</strain>
        <plasmid evidence="3 5">unnamed1</plasmid>
    </source>
</reference>
<dbReference type="EMBL" id="JACATZ010000001">
    <property type="protein sequence ID" value="NWJ46802.1"/>
    <property type="molecule type" value="Genomic_DNA"/>
</dbReference>
<evidence type="ECO:0008006" key="6">
    <source>
        <dbReference type="Google" id="ProtNLM"/>
    </source>
</evidence>